<dbReference type="InParanoid" id="O66735"/>
<dbReference type="CDD" id="cd02947">
    <property type="entry name" value="TRX_family"/>
    <property type="match status" value="1"/>
</dbReference>
<dbReference type="eggNOG" id="COG0526">
    <property type="taxonomic scope" value="Bacteria"/>
</dbReference>
<dbReference type="SUPFAM" id="SSF52833">
    <property type="entry name" value="Thioredoxin-like"/>
    <property type="match status" value="1"/>
</dbReference>
<evidence type="ECO:0000313" key="3">
    <source>
        <dbReference type="Proteomes" id="UP000000798"/>
    </source>
</evidence>
<evidence type="ECO:0000313" key="2">
    <source>
        <dbReference type="EMBL" id="AAC06698.1"/>
    </source>
</evidence>
<dbReference type="InterPro" id="IPR013766">
    <property type="entry name" value="Thioredoxin_domain"/>
</dbReference>
<dbReference type="EMBL" id="AE000657">
    <property type="protein sequence ID" value="AAC06698.1"/>
    <property type="molecule type" value="Genomic_DNA"/>
</dbReference>
<protein>
    <recommendedName>
        <fullName evidence="1">Thioredoxin domain-containing protein</fullName>
    </recommendedName>
</protein>
<dbReference type="GO" id="GO:0015035">
    <property type="term" value="F:protein-disulfide reductase activity"/>
    <property type="evidence" value="ECO:0000318"/>
    <property type="project" value="GO_Central"/>
</dbReference>
<dbReference type="GO" id="GO:0045454">
    <property type="term" value="P:cell redox homeostasis"/>
    <property type="evidence" value="ECO:0000318"/>
    <property type="project" value="GO_Central"/>
</dbReference>
<dbReference type="PROSITE" id="PS51352">
    <property type="entry name" value="THIOREDOXIN_2"/>
    <property type="match status" value="1"/>
</dbReference>
<dbReference type="GO" id="GO:0005829">
    <property type="term" value="C:cytosol"/>
    <property type="evidence" value="ECO:0000318"/>
    <property type="project" value="GO_Central"/>
</dbReference>
<dbReference type="Gene3D" id="3.40.30.10">
    <property type="entry name" value="Glutaredoxin"/>
    <property type="match status" value="1"/>
</dbReference>
<reference evidence="2 3" key="1">
    <citation type="journal article" date="1998" name="Nature">
        <title>The complete genome of the hyperthermophilic bacterium Aquifex aeolicus.</title>
        <authorList>
            <person name="Deckert G."/>
            <person name="Warren P.V."/>
            <person name="Gaasterland T."/>
            <person name="Young W.G."/>
            <person name="Lenox A.L."/>
            <person name="Graham D.E."/>
            <person name="Overbeek R."/>
            <person name="Snead M.A."/>
            <person name="Keller M."/>
            <person name="Aujay M."/>
            <person name="Huber R."/>
            <person name="Feldman R.A."/>
            <person name="Short J.M."/>
            <person name="Olson G.J."/>
            <person name="Swanson R.V."/>
        </authorList>
    </citation>
    <scope>NUCLEOTIDE SEQUENCE [LARGE SCALE GENOMIC DNA]</scope>
    <source>
        <strain evidence="2 3">VF5</strain>
    </source>
</reference>
<organism evidence="2 3">
    <name type="scientific">Aquifex aeolicus (strain VF5)</name>
    <dbReference type="NCBI Taxonomy" id="224324"/>
    <lineage>
        <taxon>Bacteria</taxon>
        <taxon>Pseudomonadati</taxon>
        <taxon>Aquificota</taxon>
        <taxon>Aquificia</taxon>
        <taxon>Aquificales</taxon>
        <taxon>Aquificaceae</taxon>
        <taxon>Aquifex</taxon>
    </lineage>
</organism>
<evidence type="ECO:0000259" key="1">
    <source>
        <dbReference type="PROSITE" id="PS51352"/>
    </source>
</evidence>
<feature type="domain" description="Thioredoxin" evidence="1">
    <location>
        <begin position="1"/>
        <end position="108"/>
    </location>
</feature>
<accession>O66735</accession>
<gene>
    <name evidence="2" type="ordered locus">aq_419</name>
</gene>
<name>O66735_AQUAE</name>
<dbReference type="Pfam" id="PF00085">
    <property type="entry name" value="Thioredoxin"/>
    <property type="match status" value="1"/>
</dbReference>
<proteinExistence type="predicted"/>
<keyword evidence="3" id="KW-1185">Reference proteome</keyword>
<dbReference type="Proteomes" id="UP000000798">
    <property type="component" value="Chromosome"/>
</dbReference>
<dbReference type="PIR" id="C70338">
    <property type="entry name" value="C70338"/>
</dbReference>
<dbReference type="HOGENOM" id="CLU_2165716_0_0_0"/>
<sequence>MFEGFKEVTDKDFYKAVMMNPKPSVVVFTDPNNPANEQIKPILEKYQKLYGDKIDFFYMDVTKNTSFEDFGIFNFPAILYFRDTMELDRHDFIPTEEMVEQAIKRLLRMV</sequence>
<dbReference type="OrthoDB" id="14746at2"/>
<dbReference type="RefSeq" id="WP_010880233.1">
    <property type="nucleotide sequence ID" value="NC_000918.1"/>
</dbReference>
<dbReference type="EnsemblBacteria" id="AAC06698">
    <property type="protein sequence ID" value="AAC06698"/>
    <property type="gene ID" value="aq_419"/>
</dbReference>
<dbReference type="STRING" id="224324.aq_419"/>
<dbReference type="AlphaFoldDB" id="O66735"/>
<dbReference type="GO" id="GO:0005737">
    <property type="term" value="C:cytoplasm"/>
    <property type="evidence" value="ECO:0000318"/>
    <property type="project" value="GO_Central"/>
</dbReference>
<dbReference type="InterPro" id="IPR036249">
    <property type="entry name" value="Thioredoxin-like_sf"/>
</dbReference>
<dbReference type="KEGG" id="aae:aq_419"/>